<evidence type="ECO:0000256" key="9">
    <source>
        <dbReference type="ARBA" id="ARBA00037605"/>
    </source>
</evidence>
<evidence type="ECO:0000256" key="1">
    <source>
        <dbReference type="ARBA" id="ARBA00004554"/>
    </source>
</evidence>
<feature type="domain" description="Major facilitator superfamily (MFS) profile" evidence="12">
    <location>
        <begin position="128"/>
        <end position="342"/>
    </location>
</feature>
<dbReference type="Proteomes" id="UP000694388">
    <property type="component" value="Unplaced"/>
</dbReference>
<dbReference type="Gene3D" id="1.20.1250.20">
    <property type="entry name" value="MFS general substrate transporter like domains"/>
    <property type="match status" value="1"/>
</dbReference>
<feature type="signal peptide" evidence="11">
    <location>
        <begin position="1"/>
        <end position="16"/>
    </location>
</feature>
<keyword evidence="4 10" id="KW-0812">Transmembrane</keyword>
<dbReference type="Ensembl" id="ENSEBUT00000025065.1">
    <property type="protein sequence ID" value="ENSEBUP00000024489.1"/>
    <property type="gene ID" value="ENSEBUG00000015097.1"/>
</dbReference>
<comment type="function">
    <text evidence="9">Functions as a transporter for creatine and as well for its precursor guanidinoacetate. Transport of creatine and GAA is independent of resting membrane potential and extracellular Na(+), Cl(-), or pH. Contributes to the process of creatine biosynthesis and distribution.</text>
</comment>
<feature type="chain" id="PRO_5034081152" description="Major facilitator superfamily (MFS) profile domain-containing protein" evidence="11">
    <location>
        <begin position="17"/>
        <end position="342"/>
    </location>
</feature>
<feature type="transmembrane region" description="Helical" evidence="10">
    <location>
        <begin position="165"/>
        <end position="185"/>
    </location>
</feature>
<comment type="subcellular location">
    <subcellularLocation>
        <location evidence="1">Basolateral cell membrane</location>
        <topology evidence="1">Multi-pass membrane protein</topology>
    </subcellularLocation>
</comment>
<keyword evidence="6 10" id="KW-0472">Membrane</keyword>
<dbReference type="InterPro" id="IPR011701">
    <property type="entry name" value="MFS"/>
</dbReference>
<evidence type="ECO:0000256" key="8">
    <source>
        <dbReference type="ARBA" id="ARBA00036771"/>
    </source>
</evidence>
<feature type="transmembrane region" description="Helical" evidence="10">
    <location>
        <begin position="61"/>
        <end position="78"/>
    </location>
</feature>
<dbReference type="InterPro" id="IPR050327">
    <property type="entry name" value="Proton-linked_MCT"/>
</dbReference>
<dbReference type="InterPro" id="IPR036259">
    <property type="entry name" value="MFS_trans_sf"/>
</dbReference>
<dbReference type="GeneTree" id="ENSGT00940000156169"/>
<evidence type="ECO:0000259" key="12">
    <source>
        <dbReference type="PROSITE" id="PS50850"/>
    </source>
</evidence>
<dbReference type="GO" id="GO:0022857">
    <property type="term" value="F:transmembrane transporter activity"/>
    <property type="evidence" value="ECO:0007669"/>
    <property type="project" value="InterPro"/>
</dbReference>
<comment type="similarity">
    <text evidence="2">Belongs to the major facilitator superfamily. Monocarboxylate porter (TC 2.A.1.13) family.</text>
</comment>
<dbReference type="SUPFAM" id="SSF103473">
    <property type="entry name" value="MFS general substrate transporter"/>
    <property type="match status" value="1"/>
</dbReference>
<keyword evidence="11" id="KW-0732">Signal</keyword>
<dbReference type="PANTHER" id="PTHR11360">
    <property type="entry name" value="MONOCARBOXYLATE TRANSPORTER"/>
    <property type="match status" value="1"/>
</dbReference>
<evidence type="ECO:0000256" key="3">
    <source>
        <dbReference type="ARBA" id="ARBA00022475"/>
    </source>
</evidence>
<proteinExistence type="inferred from homology"/>
<name>A0A8C4R6Z8_EPTBU</name>
<feature type="transmembrane region" description="Helical" evidence="10">
    <location>
        <begin position="221"/>
        <end position="244"/>
    </location>
</feature>
<dbReference type="PANTHER" id="PTHR11360:SF318">
    <property type="entry name" value="MONOCARBOXYLATE TRANSPORTER 12"/>
    <property type="match status" value="1"/>
</dbReference>
<dbReference type="OMA" id="WHIYLAQ"/>
<feature type="transmembrane region" description="Helical" evidence="10">
    <location>
        <begin position="256"/>
        <end position="279"/>
    </location>
</feature>
<keyword evidence="5 10" id="KW-1133">Transmembrane helix</keyword>
<evidence type="ECO:0000256" key="4">
    <source>
        <dbReference type="ARBA" id="ARBA00022692"/>
    </source>
</evidence>
<comment type="catalytic activity">
    <reaction evidence="7">
        <text>creatine(in) = creatine(out)</text>
        <dbReference type="Rhea" id="RHEA:73043"/>
        <dbReference type="ChEBI" id="CHEBI:57947"/>
    </reaction>
</comment>
<evidence type="ECO:0000256" key="10">
    <source>
        <dbReference type="SAM" id="Phobius"/>
    </source>
</evidence>
<comment type="catalytic activity">
    <reaction evidence="8">
        <text>guanidinoacetate(in) = guanidinoacetate(out)</text>
        <dbReference type="Rhea" id="RHEA:73047"/>
        <dbReference type="ChEBI" id="CHEBI:57742"/>
    </reaction>
</comment>
<evidence type="ECO:0000256" key="6">
    <source>
        <dbReference type="ARBA" id="ARBA00023136"/>
    </source>
</evidence>
<evidence type="ECO:0000313" key="13">
    <source>
        <dbReference type="Ensembl" id="ENSEBUP00000024489.1"/>
    </source>
</evidence>
<protein>
    <recommendedName>
        <fullName evidence="12">Major facilitator superfamily (MFS) profile domain-containing protein</fullName>
    </recommendedName>
</protein>
<reference evidence="13" key="2">
    <citation type="submission" date="2025-09" db="UniProtKB">
        <authorList>
            <consortium name="Ensembl"/>
        </authorList>
    </citation>
    <scope>IDENTIFICATION</scope>
</reference>
<dbReference type="InterPro" id="IPR020846">
    <property type="entry name" value="MFS_dom"/>
</dbReference>
<dbReference type="GO" id="GO:0015881">
    <property type="term" value="P:creatine transmembrane transport"/>
    <property type="evidence" value="ECO:0007669"/>
    <property type="project" value="TreeGrafter"/>
</dbReference>
<evidence type="ECO:0000256" key="11">
    <source>
        <dbReference type="SAM" id="SignalP"/>
    </source>
</evidence>
<dbReference type="PROSITE" id="PS50850">
    <property type="entry name" value="MFS"/>
    <property type="match status" value="1"/>
</dbReference>
<reference evidence="13" key="1">
    <citation type="submission" date="2025-08" db="UniProtKB">
        <authorList>
            <consortium name="Ensembl"/>
        </authorList>
    </citation>
    <scope>IDENTIFICATION</scope>
</reference>
<feature type="transmembrane region" description="Helical" evidence="10">
    <location>
        <begin position="197"/>
        <end position="215"/>
    </location>
</feature>
<evidence type="ECO:0000256" key="2">
    <source>
        <dbReference type="ARBA" id="ARBA00006727"/>
    </source>
</evidence>
<evidence type="ECO:0000256" key="7">
    <source>
        <dbReference type="ARBA" id="ARBA00036521"/>
    </source>
</evidence>
<feature type="transmembrane region" description="Helical" evidence="10">
    <location>
        <begin position="129"/>
        <end position="153"/>
    </location>
</feature>
<evidence type="ECO:0000256" key="5">
    <source>
        <dbReference type="ARBA" id="ARBA00022989"/>
    </source>
</evidence>
<dbReference type="AlphaFoldDB" id="A0A8C4R6Z8"/>
<keyword evidence="3" id="KW-1003">Cell membrane</keyword>
<dbReference type="GO" id="GO:0016323">
    <property type="term" value="C:basolateral plasma membrane"/>
    <property type="evidence" value="ECO:0007669"/>
    <property type="project" value="UniProtKB-SubCell"/>
</dbReference>
<feature type="transmembrane region" description="Helical" evidence="10">
    <location>
        <begin position="285"/>
        <end position="310"/>
    </location>
</feature>
<evidence type="ECO:0000313" key="14">
    <source>
        <dbReference type="Proteomes" id="UP000694388"/>
    </source>
</evidence>
<keyword evidence="14" id="KW-1185">Reference proteome</keyword>
<accession>A0A8C4R6Z8</accession>
<sequence length="342" mass="37212">MFIGLGCALCFSPTVALIGLHFPQRCSMTTGLAMSGNGVGTFILAPISQILVEVYTWRGDLLILGGLMAHTCICAAFLRPPPSTPSSPATQPCNLFGGNKTREVKAHNLCSKFVSWHWNSDSPLFNHEFILYIVAVSLLSYGCITPLLFVVTYAQENGVPDRHSAFLLSIIGILTIVGNVTYSWLMDSKCLSCYRVHAFAPIVCLLALNVLLLPVSSSYTFLIFCTVLFGYCNGASTIVIPIVAAKLVGPKRAPTAIGLVYFSHAIPYLIAPPISGWLISVTNGYTVPFLLSGFIILFSAVIFQISLVVAECWNGRSYSPAIFIRNSISREGHIELEPQYQM</sequence>
<organism evidence="13 14">
    <name type="scientific">Eptatretus burgeri</name>
    <name type="common">Inshore hagfish</name>
    <dbReference type="NCBI Taxonomy" id="7764"/>
    <lineage>
        <taxon>Eukaryota</taxon>
        <taxon>Metazoa</taxon>
        <taxon>Chordata</taxon>
        <taxon>Craniata</taxon>
        <taxon>Vertebrata</taxon>
        <taxon>Cyclostomata</taxon>
        <taxon>Myxini</taxon>
        <taxon>Myxiniformes</taxon>
        <taxon>Myxinidae</taxon>
        <taxon>Eptatretinae</taxon>
        <taxon>Eptatretus</taxon>
    </lineage>
</organism>
<dbReference type="Pfam" id="PF07690">
    <property type="entry name" value="MFS_1"/>
    <property type="match status" value="1"/>
</dbReference>